<keyword evidence="4 9" id="KW-0547">Nucleotide-binding</keyword>
<dbReference type="InterPro" id="IPR000719">
    <property type="entry name" value="Prot_kinase_dom"/>
</dbReference>
<evidence type="ECO:0000256" key="9">
    <source>
        <dbReference type="PROSITE-ProRule" id="PRU10141"/>
    </source>
</evidence>
<dbReference type="InterPro" id="IPR011009">
    <property type="entry name" value="Kinase-like_dom_sf"/>
</dbReference>
<evidence type="ECO:0000256" key="2">
    <source>
        <dbReference type="ARBA" id="ARBA00012406"/>
    </source>
</evidence>
<dbReference type="GO" id="GO:0004709">
    <property type="term" value="F:MAP kinase kinase kinase activity"/>
    <property type="evidence" value="ECO:0007669"/>
    <property type="project" value="UniProtKB-EC"/>
</dbReference>
<organism evidence="12 13">
    <name type="scientific">Musa troglodytarum</name>
    <name type="common">fe'i banana</name>
    <dbReference type="NCBI Taxonomy" id="320322"/>
    <lineage>
        <taxon>Eukaryota</taxon>
        <taxon>Viridiplantae</taxon>
        <taxon>Streptophyta</taxon>
        <taxon>Embryophyta</taxon>
        <taxon>Tracheophyta</taxon>
        <taxon>Spermatophyta</taxon>
        <taxon>Magnoliopsida</taxon>
        <taxon>Liliopsida</taxon>
        <taxon>Zingiberales</taxon>
        <taxon>Musaceae</taxon>
        <taxon>Musa</taxon>
    </lineage>
</organism>
<evidence type="ECO:0000313" key="12">
    <source>
        <dbReference type="EMBL" id="URD85617.1"/>
    </source>
</evidence>
<feature type="compositionally biased region" description="Polar residues" evidence="10">
    <location>
        <begin position="316"/>
        <end position="327"/>
    </location>
</feature>
<dbReference type="SUPFAM" id="SSF56112">
    <property type="entry name" value="Protein kinase-like (PK-like)"/>
    <property type="match status" value="1"/>
</dbReference>
<feature type="region of interest" description="Disordered" evidence="10">
    <location>
        <begin position="671"/>
        <end position="701"/>
    </location>
</feature>
<evidence type="ECO:0000256" key="1">
    <source>
        <dbReference type="ARBA" id="ARBA00006529"/>
    </source>
</evidence>
<feature type="binding site" evidence="9">
    <location>
        <position position="392"/>
    </location>
    <ligand>
        <name>ATP</name>
        <dbReference type="ChEBI" id="CHEBI:30616"/>
    </ligand>
</feature>
<feature type="compositionally biased region" description="Polar residues" evidence="10">
    <location>
        <begin position="60"/>
        <end position="71"/>
    </location>
</feature>
<feature type="compositionally biased region" description="Low complexity" evidence="10">
    <location>
        <begin position="8"/>
        <end position="25"/>
    </location>
</feature>
<feature type="compositionally biased region" description="Low complexity" evidence="10">
    <location>
        <begin position="73"/>
        <end position="82"/>
    </location>
</feature>
<dbReference type="InterPro" id="IPR017441">
    <property type="entry name" value="Protein_kinase_ATP_BS"/>
</dbReference>
<accession>A0A9E7F0X1</accession>
<evidence type="ECO:0000256" key="5">
    <source>
        <dbReference type="ARBA" id="ARBA00022777"/>
    </source>
</evidence>
<feature type="compositionally biased region" description="Low complexity" evidence="10">
    <location>
        <begin position="90"/>
        <end position="111"/>
    </location>
</feature>
<comment type="catalytic activity">
    <reaction evidence="7">
        <text>L-threonyl-[protein] + ATP = O-phospho-L-threonyl-[protein] + ADP + H(+)</text>
        <dbReference type="Rhea" id="RHEA:46608"/>
        <dbReference type="Rhea" id="RHEA-COMP:11060"/>
        <dbReference type="Rhea" id="RHEA-COMP:11605"/>
        <dbReference type="ChEBI" id="CHEBI:15378"/>
        <dbReference type="ChEBI" id="CHEBI:30013"/>
        <dbReference type="ChEBI" id="CHEBI:30616"/>
        <dbReference type="ChEBI" id="CHEBI:61977"/>
        <dbReference type="ChEBI" id="CHEBI:456216"/>
        <dbReference type="EC" id="2.7.11.25"/>
    </reaction>
</comment>
<dbReference type="OrthoDB" id="266718at2759"/>
<dbReference type="PROSITE" id="PS50011">
    <property type="entry name" value="PROTEIN_KINASE_DOM"/>
    <property type="match status" value="1"/>
</dbReference>
<feature type="region of interest" description="Disordered" evidence="10">
    <location>
        <begin position="271"/>
        <end position="351"/>
    </location>
</feature>
<dbReference type="InterPro" id="IPR050538">
    <property type="entry name" value="MAP_kinase_kinase_kinase"/>
</dbReference>
<dbReference type="EMBL" id="CP097504">
    <property type="protein sequence ID" value="URD85617.1"/>
    <property type="molecule type" value="Genomic_DNA"/>
</dbReference>
<feature type="region of interest" description="Disordered" evidence="10">
    <location>
        <begin position="51"/>
        <end position="152"/>
    </location>
</feature>
<sequence length="767" mass="82296">MPWWNRKSAVSPSSSSSSPSSAASSPGGGAIGRSRARDLYLPWSRRVAVSAAGPVSAGSTPVSRSPSNLDCNPSRSSSSPVLLPQPLPLPELVAAAAAATSPRPESTSAPSLGTGLSPTNSAGCPLPSPRDASSRWEGDEANHSAAESSSVVEPFNERVASVGVAGSRSPYQNSRRSPELSDISLNGSTFRRNRRMFQGPNSVGAVNFRLNIPAKSAPTSGFSSPVRSPICSPRRLSNVDFSTFTIATPGLQVWSAPEIPSTEMVSVFSPQTSPEKMVGSPDLSPLYSPNTKSPVLRSRNPSGPSSPLHTKLFPENSGTWHENSGNISVHPLPLPPGASSPSQSGFSHQNAAKADALPMTNQWQKGKLIGSGTFGNVYEATNRQTGALCAMKEVNIIPDDAKSAECIKQLEQTIEQILSDMVLFCDAYRALLLSSEIKFLSQFKHPNIVQYYGSETIDDRLYIYLEYVHPGSINKYVRQHCGAMTESVVRNFTRHILKGLAYLHGKKIMHRDIKGANLLVDVHGVVKLADFGMAKHLNGAAGALSLKGSPFWMAPEVVQATMNKDIGYDFAVDIWSLGCTIIEMLTGKHPWSGLEGAAAMFKVLHRDPPIPESLSNEGKDFLRCCFRRNPADRPTANMLLEHPFIRHSHHYNVHGSLQAFAGIKIIDNSISPRDKSKSRSESCVKGKHPTNGEYGRSHPETSEAAACRASLRSAPEIASTSSAYANYTMLSSAGSSVNVLNGVLSAAGILQPYVLPRPHEKEAVDLS</sequence>
<proteinExistence type="inferred from homology"/>
<keyword evidence="5" id="KW-0418">Kinase</keyword>
<evidence type="ECO:0000256" key="6">
    <source>
        <dbReference type="ARBA" id="ARBA00022840"/>
    </source>
</evidence>
<keyword evidence="3" id="KW-0808">Transferase</keyword>
<protein>
    <recommendedName>
        <fullName evidence="2">mitogen-activated protein kinase kinase kinase</fullName>
        <ecNumber evidence="2">2.7.11.25</ecNumber>
    </recommendedName>
</protein>
<evidence type="ECO:0000256" key="8">
    <source>
        <dbReference type="ARBA" id="ARBA00048329"/>
    </source>
</evidence>
<evidence type="ECO:0000256" key="7">
    <source>
        <dbReference type="ARBA" id="ARBA00047559"/>
    </source>
</evidence>
<dbReference type="InterPro" id="IPR008271">
    <property type="entry name" value="Ser/Thr_kinase_AS"/>
</dbReference>
<gene>
    <name evidence="12" type="ORF">MUK42_28178</name>
</gene>
<dbReference type="PANTHER" id="PTHR48016">
    <property type="entry name" value="MAP KINASE KINASE KINASE SSK2-RELATED-RELATED"/>
    <property type="match status" value="1"/>
</dbReference>
<comment type="similarity">
    <text evidence="1">Belongs to the protein kinase superfamily. STE Ser/Thr protein kinase family. MAP kinase kinase kinase subfamily.</text>
</comment>
<comment type="catalytic activity">
    <reaction evidence="8">
        <text>L-seryl-[protein] + ATP = O-phospho-L-seryl-[protein] + ADP + H(+)</text>
        <dbReference type="Rhea" id="RHEA:17989"/>
        <dbReference type="Rhea" id="RHEA-COMP:9863"/>
        <dbReference type="Rhea" id="RHEA-COMP:11604"/>
        <dbReference type="ChEBI" id="CHEBI:15378"/>
        <dbReference type="ChEBI" id="CHEBI:29999"/>
        <dbReference type="ChEBI" id="CHEBI:30616"/>
        <dbReference type="ChEBI" id="CHEBI:83421"/>
        <dbReference type="ChEBI" id="CHEBI:456216"/>
        <dbReference type="EC" id="2.7.11.25"/>
    </reaction>
</comment>
<keyword evidence="13" id="KW-1185">Reference proteome</keyword>
<feature type="compositionally biased region" description="Low complexity" evidence="10">
    <location>
        <begin position="339"/>
        <end position="349"/>
    </location>
</feature>
<dbReference type="SMART" id="SM00220">
    <property type="entry name" value="S_TKc"/>
    <property type="match status" value="1"/>
</dbReference>
<feature type="domain" description="Protein kinase" evidence="11">
    <location>
        <begin position="363"/>
        <end position="645"/>
    </location>
</feature>
<dbReference type="PROSITE" id="PS00108">
    <property type="entry name" value="PROTEIN_KINASE_ST"/>
    <property type="match status" value="1"/>
</dbReference>
<name>A0A9E7F0X1_9LILI</name>
<dbReference type="Pfam" id="PF00069">
    <property type="entry name" value="Pkinase"/>
    <property type="match status" value="1"/>
</dbReference>
<feature type="compositionally biased region" description="Polar residues" evidence="10">
    <location>
        <begin position="287"/>
        <end position="308"/>
    </location>
</feature>
<evidence type="ECO:0000259" key="11">
    <source>
        <dbReference type="PROSITE" id="PS50011"/>
    </source>
</evidence>
<evidence type="ECO:0000313" key="13">
    <source>
        <dbReference type="Proteomes" id="UP001055439"/>
    </source>
</evidence>
<evidence type="ECO:0000256" key="10">
    <source>
        <dbReference type="SAM" id="MobiDB-lite"/>
    </source>
</evidence>
<dbReference type="PROSITE" id="PS00107">
    <property type="entry name" value="PROTEIN_KINASE_ATP"/>
    <property type="match status" value="1"/>
</dbReference>
<dbReference type="EC" id="2.7.11.25" evidence="2"/>
<feature type="region of interest" description="Disordered" evidence="10">
    <location>
        <begin position="1"/>
        <end position="33"/>
    </location>
</feature>
<dbReference type="GO" id="GO:0005737">
    <property type="term" value="C:cytoplasm"/>
    <property type="evidence" value="ECO:0007669"/>
    <property type="project" value="TreeGrafter"/>
</dbReference>
<feature type="compositionally biased region" description="Basic and acidic residues" evidence="10">
    <location>
        <begin position="132"/>
        <end position="142"/>
    </location>
</feature>
<evidence type="ECO:0000256" key="3">
    <source>
        <dbReference type="ARBA" id="ARBA00022679"/>
    </source>
</evidence>
<dbReference type="Gene3D" id="1.10.510.10">
    <property type="entry name" value="Transferase(Phosphotransferase) domain 1"/>
    <property type="match status" value="1"/>
</dbReference>
<evidence type="ECO:0000256" key="4">
    <source>
        <dbReference type="ARBA" id="ARBA00022741"/>
    </source>
</evidence>
<dbReference type="Proteomes" id="UP001055439">
    <property type="component" value="Chromosome 2"/>
</dbReference>
<reference evidence="12" key="1">
    <citation type="submission" date="2022-05" db="EMBL/GenBank/DDBJ databases">
        <title>The Musa troglodytarum L. genome provides insights into the mechanism of non-climacteric behaviour and enrichment of carotenoids.</title>
        <authorList>
            <person name="Wang J."/>
        </authorList>
    </citation>
    <scope>NUCLEOTIDE SEQUENCE</scope>
    <source>
        <tissue evidence="12">Leaf</tissue>
    </source>
</reference>
<feature type="compositionally biased region" description="Basic and acidic residues" evidence="10">
    <location>
        <begin position="672"/>
        <end position="684"/>
    </location>
</feature>
<dbReference type="PANTHER" id="PTHR48016:SF5">
    <property type="entry name" value="MITOGEN-ACTIVATED PROTEIN KINASE KINASE KINASE 5"/>
    <property type="match status" value="1"/>
</dbReference>
<keyword evidence="6 9" id="KW-0067">ATP-binding</keyword>
<dbReference type="GO" id="GO:0005524">
    <property type="term" value="F:ATP binding"/>
    <property type="evidence" value="ECO:0007669"/>
    <property type="project" value="UniProtKB-UniRule"/>
</dbReference>
<dbReference type="AlphaFoldDB" id="A0A9E7F0X1"/>